<dbReference type="EMBL" id="JAGPXD010000001">
    <property type="protein sequence ID" value="KAH7376426.1"/>
    <property type="molecule type" value="Genomic_DNA"/>
</dbReference>
<comment type="caution">
    <text evidence="8">The sequence shown here is derived from an EMBL/GenBank/DDBJ whole genome shotgun (WGS) entry which is preliminary data.</text>
</comment>
<feature type="region of interest" description="Disordered" evidence="7">
    <location>
        <begin position="146"/>
        <end position="179"/>
    </location>
</feature>
<dbReference type="AlphaFoldDB" id="A0A8K0X8Y6"/>
<gene>
    <name evidence="8" type="ORF">B0T11DRAFT_272314</name>
</gene>
<dbReference type="NCBIfam" id="TIGR00256">
    <property type="entry name" value="D-aminoacyl-tRNA deacylase"/>
    <property type="match status" value="1"/>
</dbReference>
<dbReference type="GO" id="GO:0005737">
    <property type="term" value="C:cytoplasm"/>
    <property type="evidence" value="ECO:0007669"/>
    <property type="project" value="UniProtKB-SubCell"/>
</dbReference>
<dbReference type="Pfam" id="PF02580">
    <property type="entry name" value="Tyr_Deacylase"/>
    <property type="match status" value="1"/>
</dbReference>
<dbReference type="PANTHER" id="PTHR10472">
    <property type="entry name" value="D-TYROSYL-TRNA TYR DEACYLASE"/>
    <property type="match status" value="1"/>
</dbReference>
<dbReference type="EC" id="3.1.1.96" evidence="2 6"/>
<accession>A0A8K0X8Y6</accession>
<dbReference type="PANTHER" id="PTHR10472:SF5">
    <property type="entry name" value="D-AMINOACYL-TRNA DEACYLASE 1"/>
    <property type="match status" value="1"/>
</dbReference>
<dbReference type="FunFam" id="3.50.80.10:FF:000001">
    <property type="entry name" value="D-aminoacyl-tRNA deacylase"/>
    <property type="match status" value="1"/>
</dbReference>
<reference evidence="8" key="1">
    <citation type="journal article" date="2021" name="Nat. Commun.">
        <title>Genetic determinants of endophytism in the Arabidopsis root mycobiome.</title>
        <authorList>
            <person name="Mesny F."/>
            <person name="Miyauchi S."/>
            <person name="Thiergart T."/>
            <person name="Pickel B."/>
            <person name="Atanasova L."/>
            <person name="Karlsson M."/>
            <person name="Huettel B."/>
            <person name="Barry K.W."/>
            <person name="Haridas S."/>
            <person name="Chen C."/>
            <person name="Bauer D."/>
            <person name="Andreopoulos W."/>
            <person name="Pangilinan J."/>
            <person name="LaButti K."/>
            <person name="Riley R."/>
            <person name="Lipzen A."/>
            <person name="Clum A."/>
            <person name="Drula E."/>
            <person name="Henrissat B."/>
            <person name="Kohler A."/>
            <person name="Grigoriev I.V."/>
            <person name="Martin F.M."/>
            <person name="Hacquard S."/>
        </authorList>
    </citation>
    <scope>NUCLEOTIDE SEQUENCE</scope>
    <source>
        <strain evidence="8">MPI-CAGE-AT-0016</strain>
    </source>
</reference>
<evidence type="ECO:0000256" key="6">
    <source>
        <dbReference type="RuleBase" id="RU003470"/>
    </source>
</evidence>
<comment type="catalytic activity">
    <reaction evidence="5">
        <text>a D-aminoacyl-tRNA + H2O = a tRNA + a D-alpha-amino acid + H(+)</text>
        <dbReference type="Rhea" id="RHEA:13953"/>
        <dbReference type="Rhea" id="RHEA-COMP:10123"/>
        <dbReference type="Rhea" id="RHEA-COMP:10124"/>
        <dbReference type="ChEBI" id="CHEBI:15377"/>
        <dbReference type="ChEBI" id="CHEBI:15378"/>
        <dbReference type="ChEBI" id="CHEBI:59871"/>
        <dbReference type="ChEBI" id="CHEBI:78442"/>
        <dbReference type="ChEBI" id="CHEBI:79333"/>
        <dbReference type="EC" id="3.1.1.96"/>
    </reaction>
</comment>
<evidence type="ECO:0000256" key="4">
    <source>
        <dbReference type="ARBA" id="ARBA00047676"/>
    </source>
</evidence>
<dbReference type="Proteomes" id="UP000813385">
    <property type="component" value="Unassembled WGS sequence"/>
</dbReference>
<keyword evidence="6" id="KW-0378">Hydrolase</keyword>
<evidence type="ECO:0000256" key="3">
    <source>
        <dbReference type="ARBA" id="ARBA00020007"/>
    </source>
</evidence>
<evidence type="ECO:0000256" key="7">
    <source>
        <dbReference type="SAM" id="MobiDB-lite"/>
    </source>
</evidence>
<protein>
    <recommendedName>
        <fullName evidence="3 6">D-aminoacyl-tRNA deacylase</fullName>
        <ecNumber evidence="2 6">3.1.1.96</ecNumber>
    </recommendedName>
</protein>
<dbReference type="SUPFAM" id="SSF69500">
    <property type="entry name" value="DTD-like"/>
    <property type="match status" value="1"/>
</dbReference>
<dbReference type="HAMAP" id="MF_00518">
    <property type="entry name" value="Deacylase_Dtd"/>
    <property type="match status" value="1"/>
</dbReference>
<evidence type="ECO:0000313" key="9">
    <source>
        <dbReference type="Proteomes" id="UP000813385"/>
    </source>
</evidence>
<comment type="catalytic activity">
    <reaction evidence="4">
        <text>glycyl-tRNA(Ala) + H2O = tRNA(Ala) + glycine + H(+)</text>
        <dbReference type="Rhea" id="RHEA:53744"/>
        <dbReference type="Rhea" id="RHEA-COMP:9657"/>
        <dbReference type="Rhea" id="RHEA-COMP:13640"/>
        <dbReference type="ChEBI" id="CHEBI:15377"/>
        <dbReference type="ChEBI" id="CHEBI:15378"/>
        <dbReference type="ChEBI" id="CHEBI:57305"/>
        <dbReference type="ChEBI" id="CHEBI:78442"/>
        <dbReference type="ChEBI" id="CHEBI:78522"/>
        <dbReference type="EC" id="3.1.1.96"/>
    </reaction>
</comment>
<name>A0A8K0X8Y6_9PEZI</name>
<evidence type="ECO:0000256" key="5">
    <source>
        <dbReference type="ARBA" id="ARBA00048018"/>
    </source>
</evidence>
<dbReference type="GO" id="GO:0000049">
    <property type="term" value="F:tRNA binding"/>
    <property type="evidence" value="ECO:0007669"/>
    <property type="project" value="UniProtKB-KW"/>
</dbReference>
<sequence>MKAILQRVLSASVTVEQELVSSIGKGVLVFAAVAPGDTEKEADSLASKVLKMKLWDDESGGRWKNSVQDINGEVLCVSQFTLLAKTTKGSKPDFHGAMGGEEASRLYHYFLKKVQDGYIADRVKNGKFQAMMEVALVNDGPVTLELSVAPKPPPTSSGKSSSISTPKPQTPEPSTQLGK</sequence>
<organism evidence="8 9">
    <name type="scientific">Plectosphaerella cucumerina</name>
    <dbReference type="NCBI Taxonomy" id="40658"/>
    <lineage>
        <taxon>Eukaryota</taxon>
        <taxon>Fungi</taxon>
        <taxon>Dikarya</taxon>
        <taxon>Ascomycota</taxon>
        <taxon>Pezizomycotina</taxon>
        <taxon>Sordariomycetes</taxon>
        <taxon>Hypocreomycetidae</taxon>
        <taxon>Glomerellales</taxon>
        <taxon>Plectosphaerellaceae</taxon>
        <taxon>Plectosphaerella</taxon>
    </lineage>
</organism>
<comment type="subcellular location">
    <subcellularLocation>
        <location evidence="6">Cytoplasm</location>
    </subcellularLocation>
</comment>
<comment type="similarity">
    <text evidence="1 6">Belongs to the DTD family.</text>
</comment>
<feature type="compositionally biased region" description="Low complexity" evidence="7">
    <location>
        <begin position="156"/>
        <end position="167"/>
    </location>
</feature>
<dbReference type="InterPro" id="IPR023509">
    <property type="entry name" value="DTD-like_sf"/>
</dbReference>
<dbReference type="Gene3D" id="3.50.80.10">
    <property type="entry name" value="D-tyrosyl-tRNA(Tyr) deacylase"/>
    <property type="match status" value="1"/>
</dbReference>
<evidence type="ECO:0000313" key="8">
    <source>
        <dbReference type="EMBL" id="KAH7376426.1"/>
    </source>
</evidence>
<evidence type="ECO:0000256" key="1">
    <source>
        <dbReference type="ARBA" id="ARBA00009673"/>
    </source>
</evidence>
<keyword evidence="6" id="KW-0820">tRNA-binding</keyword>
<dbReference type="InterPro" id="IPR003732">
    <property type="entry name" value="Daa-tRNA_deacyls_DTD"/>
</dbReference>
<evidence type="ECO:0000256" key="2">
    <source>
        <dbReference type="ARBA" id="ARBA00013056"/>
    </source>
</evidence>
<keyword evidence="6" id="KW-0694">RNA-binding</keyword>
<dbReference type="GO" id="GO:0051500">
    <property type="term" value="F:D-tyrosyl-tRNA(Tyr) deacylase activity"/>
    <property type="evidence" value="ECO:0007669"/>
    <property type="project" value="TreeGrafter"/>
</dbReference>
<keyword evidence="9" id="KW-1185">Reference proteome</keyword>
<keyword evidence="6" id="KW-0963">Cytoplasm</keyword>
<proteinExistence type="inferred from homology"/>
<dbReference type="OrthoDB" id="275783at2759"/>